<dbReference type="Pfam" id="PF00702">
    <property type="entry name" value="Hydrolase"/>
    <property type="match status" value="1"/>
</dbReference>
<dbReference type="InterPro" id="IPR011949">
    <property type="entry name" value="HAD-SF_hydro_IA_REG-2-like"/>
</dbReference>
<reference evidence="1" key="1">
    <citation type="journal article" date="2024" name="Gigascience">
        <title>Chromosome-level genome of the poultry shaft louse Menopon gallinae provides insight into the host-switching and adaptive evolution of parasitic lice.</title>
        <authorList>
            <person name="Xu Y."/>
            <person name="Ma L."/>
            <person name="Liu S."/>
            <person name="Liang Y."/>
            <person name="Liu Q."/>
            <person name="He Z."/>
            <person name="Tian L."/>
            <person name="Duan Y."/>
            <person name="Cai W."/>
            <person name="Li H."/>
            <person name="Song F."/>
        </authorList>
    </citation>
    <scope>NUCLEOTIDE SEQUENCE</scope>
    <source>
        <strain evidence="1">Cailab_2023a</strain>
    </source>
</reference>
<gene>
    <name evidence="1" type="ORF">PYX00_001955</name>
</gene>
<protein>
    <recommendedName>
        <fullName evidence="2">Rhythmically expressed gene 2 protein</fullName>
    </recommendedName>
</protein>
<dbReference type="SFLD" id="SFLDS00003">
    <property type="entry name" value="Haloacid_Dehalogenase"/>
    <property type="match status" value="1"/>
</dbReference>
<dbReference type="SUPFAM" id="SSF56784">
    <property type="entry name" value="HAD-like"/>
    <property type="match status" value="1"/>
</dbReference>
<accession>A0AAW2IFE2</accession>
<dbReference type="EMBL" id="JARGDH010000001">
    <property type="protein sequence ID" value="KAL0280742.1"/>
    <property type="molecule type" value="Genomic_DNA"/>
</dbReference>
<name>A0AAW2IFE2_9NEOP</name>
<dbReference type="AlphaFoldDB" id="A0AAW2IFE2"/>
<sequence length="243" mass="27983">MFRIRMVTFDVTGTLLQFRNPVYEIYAQAGQRHGIDADPAVIKKNFREQYAKMSVAHPNFGRDTGLGWAQWWKNIVIESFKDYSRSKEDAYNISRTADFLLTYFQTPEPWTTQPGAHQLLTFLKRSYYKVGVLSNFDPRLFTILKCLDLESYFDFILTSYDCGHQKPTAAIFNEALKLGKNIDKSEALHIGNDVRKDYMAAKDAGWNGILLLPERESINQKLVNKDDVFTSLTEVKSHFQASV</sequence>
<dbReference type="GO" id="GO:0005634">
    <property type="term" value="C:nucleus"/>
    <property type="evidence" value="ECO:0007669"/>
    <property type="project" value="TreeGrafter"/>
</dbReference>
<dbReference type="Gene3D" id="3.40.50.1000">
    <property type="entry name" value="HAD superfamily/HAD-like"/>
    <property type="match status" value="1"/>
</dbReference>
<evidence type="ECO:0000313" key="1">
    <source>
        <dbReference type="EMBL" id="KAL0280742.1"/>
    </source>
</evidence>
<dbReference type="InterPro" id="IPR044924">
    <property type="entry name" value="HAD-SF_hydro_IA_REG-2-like_cap"/>
</dbReference>
<proteinExistence type="predicted"/>
<dbReference type="InterPro" id="IPR006439">
    <property type="entry name" value="HAD-SF_hydro_IA"/>
</dbReference>
<organism evidence="1">
    <name type="scientific">Menopon gallinae</name>
    <name type="common">poultry shaft louse</name>
    <dbReference type="NCBI Taxonomy" id="328185"/>
    <lineage>
        <taxon>Eukaryota</taxon>
        <taxon>Metazoa</taxon>
        <taxon>Ecdysozoa</taxon>
        <taxon>Arthropoda</taxon>
        <taxon>Hexapoda</taxon>
        <taxon>Insecta</taxon>
        <taxon>Pterygota</taxon>
        <taxon>Neoptera</taxon>
        <taxon>Paraneoptera</taxon>
        <taxon>Psocodea</taxon>
        <taxon>Troctomorpha</taxon>
        <taxon>Phthiraptera</taxon>
        <taxon>Amblycera</taxon>
        <taxon>Menoponidae</taxon>
        <taxon>Menopon</taxon>
    </lineage>
</organism>
<dbReference type="EMBL" id="JARGDH010000001">
    <property type="protein sequence ID" value="KAL0280741.1"/>
    <property type="molecule type" value="Genomic_DNA"/>
</dbReference>
<dbReference type="NCBIfam" id="TIGR02252">
    <property type="entry name" value="DREG-2"/>
    <property type="match status" value="1"/>
</dbReference>
<dbReference type="PANTHER" id="PTHR46191">
    <property type="match status" value="1"/>
</dbReference>
<dbReference type="InterPro" id="IPR036412">
    <property type="entry name" value="HAD-like_sf"/>
</dbReference>
<dbReference type="SFLD" id="SFLDG01129">
    <property type="entry name" value="C1.5:_HAD__Beta-PGM__Phosphata"/>
    <property type="match status" value="1"/>
</dbReference>
<dbReference type="Gene3D" id="1.10.150.720">
    <property type="entry name" value="Haloacid dehalogenase-like hydrolase"/>
    <property type="match status" value="1"/>
</dbReference>
<evidence type="ECO:0008006" key="2">
    <source>
        <dbReference type="Google" id="ProtNLM"/>
    </source>
</evidence>
<dbReference type="InterPro" id="IPR023214">
    <property type="entry name" value="HAD_sf"/>
</dbReference>
<dbReference type="InterPro" id="IPR051828">
    <property type="entry name" value="HAD-like_hydrolase_domain"/>
</dbReference>
<dbReference type="NCBIfam" id="TIGR01549">
    <property type="entry name" value="HAD-SF-IA-v1"/>
    <property type="match status" value="1"/>
</dbReference>
<dbReference type="PRINTS" id="PR00413">
    <property type="entry name" value="HADHALOGNASE"/>
</dbReference>
<comment type="caution">
    <text evidence="1">The sequence shown here is derived from an EMBL/GenBank/DDBJ whole genome shotgun (WGS) entry which is preliminary data.</text>
</comment>
<dbReference type="PANTHER" id="PTHR46191:SF2">
    <property type="entry name" value="HALOACID DEHALOGENASE-LIKE HYDROLASE DOMAIN-CONTAINING PROTEIN 3"/>
    <property type="match status" value="1"/>
</dbReference>